<organism evidence="2 3">
    <name type="scientific">Exophiala viscosa</name>
    <dbReference type="NCBI Taxonomy" id="2486360"/>
    <lineage>
        <taxon>Eukaryota</taxon>
        <taxon>Fungi</taxon>
        <taxon>Dikarya</taxon>
        <taxon>Ascomycota</taxon>
        <taxon>Pezizomycotina</taxon>
        <taxon>Eurotiomycetes</taxon>
        <taxon>Chaetothyriomycetidae</taxon>
        <taxon>Chaetothyriales</taxon>
        <taxon>Herpotrichiellaceae</taxon>
        <taxon>Exophiala</taxon>
    </lineage>
</organism>
<sequence length="295" mass="32544">MERDFRAYTPKAMIHYHVTKPPRRNNSPLLVFLHYWGGSFYTWHKLTSLDSPVSLCKQYPTASIDFRGWGQSKGPVNGATAADFSITPLASDVVTVLERLKSDQPILLKNGFVLVGHSMGAKVALMTLSILPDDLQALIKGLVLVAPAPPTALVLPPEMAEQQQKAYDNKESITWTIQNVLANPEKLTEMDLDVLVMDSRIGETLAKDGWLKHGMQEDILPALDIVCSAVDTGRMKINVLAGELDVVEDKDKVEQEVVRALIARGFPVTFKVVEGVKHLIPLESPEAIIDAIRSL</sequence>
<dbReference type="GO" id="GO:0016020">
    <property type="term" value="C:membrane"/>
    <property type="evidence" value="ECO:0007669"/>
    <property type="project" value="TreeGrafter"/>
</dbReference>
<feature type="domain" description="AB hydrolase-1" evidence="1">
    <location>
        <begin position="30"/>
        <end position="291"/>
    </location>
</feature>
<protein>
    <submittedName>
        <fullName evidence="2">Hydrolase</fullName>
    </submittedName>
</protein>
<accession>A0AAN6E552</accession>
<comment type="caution">
    <text evidence="2">The sequence shown here is derived from an EMBL/GenBank/DDBJ whole genome shotgun (WGS) entry which is preliminary data.</text>
</comment>
<keyword evidence="3" id="KW-1185">Reference proteome</keyword>
<dbReference type="PANTHER" id="PTHR43798:SF33">
    <property type="entry name" value="HYDROLASE, PUTATIVE (AFU_ORTHOLOGUE AFUA_2G14860)-RELATED"/>
    <property type="match status" value="1"/>
</dbReference>
<dbReference type="InterPro" id="IPR029058">
    <property type="entry name" value="AB_hydrolase_fold"/>
</dbReference>
<dbReference type="PANTHER" id="PTHR43798">
    <property type="entry name" value="MONOACYLGLYCEROL LIPASE"/>
    <property type="match status" value="1"/>
</dbReference>
<dbReference type="SUPFAM" id="SSF53474">
    <property type="entry name" value="alpha/beta-Hydrolases"/>
    <property type="match status" value="1"/>
</dbReference>
<dbReference type="Gene3D" id="3.40.50.1820">
    <property type="entry name" value="alpha/beta hydrolase"/>
    <property type="match status" value="1"/>
</dbReference>
<name>A0AAN6E552_9EURO</name>
<dbReference type="InterPro" id="IPR050266">
    <property type="entry name" value="AB_hydrolase_sf"/>
</dbReference>
<dbReference type="GO" id="GO:0016787">
    <property type="term" value="F:hydrolase activity"/>
    <property type="evidence" value="ECO:0007669"/>
    <property type="project" value="UniProtKB-KW"/>
</dbReference>
<keyword evidence="2" id="KW-0378">Hydrolase</keyword>
<proteinExistence type="predicted"/>
<evidence type="ECO:0000313" key="3">
    <source>
        <dbReference type="Proteomes" id="UP001203852"/>
    </source>
</evidence>
<dbReference type="InterPro" id="IPR000073">
    <property type="entry name" value="AB_hydrolase_1"/>
</dbReference>
<reference evidence="2" key="1">
    <citation type="journal article" date="2022" name="bioRxiv">
        <title>Deciphering the potential niche of two novel black yeast fungi from a biological soil crust based on their genomes, phenotypes, and melanin regulation.</title>
        <authorList>
            <consortium name="DOE Joint Genome Institute"/>
            <person name="Carr E.C."/>
            <person name="Barton Q."/>
            <person name="Grambo S."/>
            <person name="Sullivan M."/>
            <person name="Renfro C.M."/>
            <person name="Kuo A."/>
            <person name="Pangilinan J."/>
            <person name="Lipzen A."/>
            <person name="Keymanesh K."/>
            <person name="Savage E."/>
            <person name="Barry K."/>
            <person name="Grigoriev I.V."/>
            <person name="Riekhof W.R."/>
            <person name="Harris S.S."/>
        </authorList>
    </citation>
    <scope>NUCLEOTIDE SEQUENCE</scope>
    <source>
        <strain evidence="2">JF 03-4F</strain>
    </source>
</reference>
<dbReference type="AlphaFoldDB" id="A0AAN6E552"/>
<evidence type="ECO:0000259" key="1">
    <source>
        <dbReference type="Pfam" id="PF12697"/>
    </source>
</evidence>
<dbReference type="EMBL" id="MU404350">
    <property type="protein sequence ID" value="KAI1618181.1"/>
    <property type="molecule type" value="Genomic_DNA"/>
</dbReference>
<gene>
    <name evidence="2" type="ORF">EDD36DRAFT_480142</name>
</gene>
<evidence type="ECO:0000313" key="2">
    <source>
        <dbReference type="EMBL" id="KAI1618181.1"/>
    </source>
</evidence>
<dbReference type="Proteomes" id="UP001203852">
    <property type="component" value="Unassembled WGS sequence"/>
</dbReference>
<dbReference type="Pfam" id="PF12697">
    <property type="entry name" value="Abhydrolase_6"/>
    <property type="match status" value="1"/>
</dbReference>